<dbReference type="PATRIC" id="fig|1121326.3.peg.3275"/>
<evidence type="ECO:0000256" key="2">
    <source>
        <dbReference type="ARBA" id="ARBA00006448"/>
    </source>
</evidence>
<evidence type="ECO:0000256" key="7">
    <source>
        <dbReference type="SAM" id="Phobius"/>
    </source>
</evidence>
<keyword evidence="6 7" id="KW-0472">Membrane</keyword>
<feature type="transmembrane region" description="Helical" evidence="7">
    <location>
        <begin position="67"/>
        <end position="89"/>
    </location>
</feature>
<dbReference type="PANTHER" id="PTHR34582:SF2">
    <property type="entry name" value="UPF0702 TRANSMEMBRANE PROTEIN YDFR"/>
    <property type="match status" value="1"/>
</dbReference>
<evidence type="ECO:0000256" key="5">
    <source>
        <dbReference type="ARBA" id="ARBA00022989"/>
    </source>
</evidence>
<evidence type="ECO:0000313" key="9">
    <source>
        <dbReference type="EMBL" id="KZL91484.1"/>
    </source>
</evidence>
<comment type="caution">
    <text evidence="9">The sequence shown here is derived from an EMBL/GenBank/DDBJ whole genome shotgun (WGS) entry which is preliminary data.</text>
</comment>
<dbReference type="PANTHER" id="PTHR34582">
    <property type="entry name" value="UPF0702 TRANSMEMBRANE PROTEIN YCAP"/>
    <property type="match status" value="1"/>
</dbReference>
<evidence type="ECO:0000313" key="10">
    <source>
        <dbReference type="Proteomes" id="UP000076603"/>
    </source>
</evidence>
<keyword evidence="5 7" id="KW-1133">Transmembrane helix</keyword>
<feature type="transmembrane region" description="Helical" evidence="7">
    <location>
        <begin position="12"/>
        <end position="34"/>
    </location>
</feature>
<dbReference type="EMBL" id="LWAE01000003">
    <property type="protein sequence ID" value="KZL91484.1"/>
    <property type="molecule type" value="Genomic_DNA"/>
</dbReference>
<gene>
    <name evidence="9" type="ORF">CLMAG_32430</name>
</gene>
<keyword evidence="3" id="KW-1003">Cell membrane</keyword>
<dbReference type="OrthoDB" id="9778331at2"/>
<dbReference type="Pfam" id="PF04239">
    <property type="entry name" value="DUF421"/>
    <property type="match status" value="1"/>
</dbReference>
<evidence type="ECO:0000256" key="3">
    <source>
        <dbReference type="ARBA" id="ARBA00022475"/>
    </source>
</evidence>
<keyword evidence="4 7" id="KW-0812">Transmembrane</keyword>
<keyword evidence="10" id="KW-1185">Reference proteome</keyword>
<dbReference type="GO" id="GO:0005886">
    <property type="term" value="C:plasma membrane"/>
    <property type="evidence" value="ECO:0007669"/>
    <property type="project" value="UniProtKB-SubCell"/>
</dbReference>
<evidence type="ECO:0000256" key="1">
    <source>
        <dbReference type="ARBA" id="ARBA00004651"/>
    </source>
</evidence>
<reference evidence="9 10" key="1">
    <citation type="submission" date="2016-04" db="EMBL/GenBank/DDBJ databases">
        <title>Genome sequence of Clostridium magnum DSM 2767.</title>
        <authorList>
            <person name="Poehlein A."/>
            <person name="Uhlig R."/>
            <person name="Fischer R."/>
            <person name="Bahl H."/>
            <person name="Daniel R."/>
        </authorList>
    </citation>
    <scope>NUCLEOTIDE SEQUENCE [LARGE SCALE GENOMIC DNA]</scope>
    <source>
        <strain evidence="9 10">DSM 2767</strain>
    </source>
</reference>
<accession>A0A168DUH9</accession>
<proteinExistence type="inferred from homology"/>
<comment type="subcellular location">
    <subcellularLocation>
        <location evidence="1">Cell membrane</location>
        <topology evidence="1">Multi-pass membrane protein</topology>
    </subcellularLocation>
</comment>
<organism evidence="9 10">
    <name type="scientific">Clostridium magnum DSM 2767</name>
    <dbReference type="NCBI Taxonomy" id="1121326"/>
    <lineage>
        <taxon>Bacteria</taxon>
        <taxon>Bacillati</taxon>
        <taxon>Bacillota</taxon>
        <taxon>Clostridia</taxon>
        <taxon>Eubacteriales</taxon>
        <taxon>Clostridiaceae</taxon>
        <taxon>Clostridium</taxon>
    </lineage>
</organism>
<dbReference type="AlphaFoldDB" id="A0A168DUH9"/>
<sequence>MSFFGVIKDISLFGYIIRTFIVGITAFLVGRYILKRTLNQLTAYDFVLVWILGALTVAPLLDGEISFTYIMAPLITLFFWHYIISLISLKNRDLSLFFNGKPIILIDDGKIIRKNLKKHFINVDLLMSELRLKNIFDVSEVKYVILEPNGHFSTIKKENLRSVTPTDLKLTAKPVDLPLVIINDGKLFEENLIKSGANKEWIMNNLAMYNEDDMKNIYLATIDSSKKLYVSKKD</sequence>
<protein>
    <recommendedName>
        <fullName evidence="8">YetF C-terminal domain-containing protein</fullName>
    </recommendedName>
</protein>
<dbReference type="RefSeq" id="WP_066624261.1">
    <property type="nucleotide sequence ID" value="NZ_FQXL01000005.1"/>
</dbReference>
<feature type="transmembrane region" description="Helical" evidence="7">
    <location>
        <begin position="41"/>
        <end position="61"/>
    </location>
</feature>
<name>A0A168DUH9_9CLOT</name>
<comment type="similarity">
    <text evidence="2">Belongs to the UPF0702 family.</text>
</comment>
<dbReference type="STRING" id="1121326.CLMAG_32430"/>
<dbReference type="Proteomes" id="UP000076603">
    <property type="component" value="Unassembled WGS sequence"/>
</dbReference>
<feature type="domain" description="YetF C-terminal" evidence="8">
    <location>
        <begin position="90"/>
        <end position="222"/>
    </location>
</feature>
<dbReference type="Gene3D" id="3.30.240.20">
    <property type="entry name" value="bsu07140 like domains"/>
    <property type="match status" value="2"/>
</dbReference>
<evidence type="ECO:0000256" key="6">
    <source>
        <dbReference type="ARBA" id="ARBA00023136"/>
    </source>
</evidence>
<dbReference type="InterPro" id="IPR007353">
    <property type="entry name" value="DUF421"/>
</dbReference>
<evidence type="ECO:0000259" key="8">
    <source>
        <dbReference type="Pfam" id="PF04239"/>
    </source>
</evidence>
<dbReference type="InterPro" id="IPR023090">
    <property type="entry name" value="UPF0702_alpha/beta_dom_sf"/>
</dbReference>
<evidence type="ECO:0000256" key="4">
    <source>
        <dbReference type="ARBA" id="ARBA00022692"/>
    </source>
</evidence>